<dbReference type="SMART" id="SM00368">
    <property type="entry name" value="LRR_RI"/>
    <property type="match status" value="9"/>
</dbReference>
<dbReference type="InterPro" id="IPR011990">
    <property type="entry name" value="TPR-like_helical_dom_sf"/>
</dbReference>
<keyword evidence="2" id="KW-0963">Cytoplasm</keyword>
<keyword evidence="3" id="KW-0206">Cytoskeleton</keyword>
<evidence type="ECO:0000256" key="1">
    <source>
        <dbReference type="ARBA" id="ARBA00004245"/>
    </source>
</evidence>
<dbReference type="InterPro" id="IPR006597">
    <property type="entry name" value="Sel1-like"/>
</dbReference>
<dbReference type="InterPro" id="IPR001611">
    <property type="entry name" value="Leu-rich_rpt"/>
</dbReference>
<name>A0A139ADI3_GONPJ</name>
<dbReference type="Pfam" id="PF08238">
    <property type="entry name" value="Sel1"/>
    <property type="match status" value="2"/>
</dbReference>
<organism evidence="4 5">
    <name type="scientific">Gonapodya prolifera (strain JEL478)</name>
    <name type="common">Monoblepharis prolifera</name>
    <dbReference type="NCBI Taxonomy" id="1344416"/>
    <lineage>
        <taxon>Eukaryota</taxon>
        <taxon>Fungi</taxon>
        <taxon>Fungi incertae sedis</taxon>
        <taxon>Chytridiomycota</taxon>
        <taxon>Chytridiomycota incertae sedis</taxon>
        <taxon>Monoblepharidomycetes</taxon>
        <taxon>Monoblepharidales</taxon>
        <taxon>Gonapodyaceae</taxon>
        <taxon>Gonapodya</taxon>
    </lineage>
</organism>
<protein>
    <submittedName>
        <fullName evidence="4">RNI-like protein</fullName>
    </submittedName>
</protein>
<dbReference type="GO" id="GO:0005856">
    <property type="term" value="C:cytoskeleton"/>
    <property type="evidence" value="ECO:0007669"/>
    <property type="project" value="UniProtKB-SubCell"/>
</dbReference>
<dbReference type="InterPro" id="IPR052410">
    <property type="entry name" value="DRC5"/>
</dbReference>
<evidence type="ECO:0000313" key="5">
    <source>
        <dbReference type="Proteomes" id="UP000070544"/>
    </source>
</evidence>
<dbReference type="SUPFAM" id="SSF52047">
    <property type="entry name" value="RNI-like"/>
    <property type="match status" value="1"/>
</dbReference>
<dbReference type="SUPFAM" id="SSF81901">
    <property type="entry name" value="HCP-like"/>
    <property type="match status" value="1"/>
</dbReference>
<comment type="subcellular location">
    <subcellularLocation>
        <location evidence="1">Cytoplasm</location>
        <location evidence="1">Cytoskeleton</location>
    </subcellularLocation>
</comment>
<dbReference type="STRING" id="1344416.A0A139ADI3"/>
<dbReference type="SMART" id="SM00671">
    <property type="entry name" value="SEL1"/>
    <property type="match status" value="1"/>
</dbReference>
<dbReference type="PANTHER" id="PTHR24107">
    <property type="entry name" value="YNEIN REGULATORY COMPLEX SUBUNIT 5"/>
    <property type="match status" value="1"/>
</dbReference>
<dbReference type="EMBL" id="KQ965766">
    <property type="protein sequence ID" value="KXS14886.1"/>
    <property type="molecule type" value="Genomic_DNA"/>
</dbReference>
<reference evidence="4 5" key="1">
    <citation type="journal article" date="2015" name="Genome Biol. Evol.">
        <title>Phylogenomic analyses indicate that early fungi evolved digesting cell walls of algal ancestors of land plants.</title>
        <authorList>
            <person name="Chang Y."/>
            <person name="Wang S."/>
            <person name="Sekimoto S."/>
            <person name="Aerts A.L."/>
            <person name="Choi C."/>
            <person name="Clum A."/>
            <person name="LaButti K.M."/>
            <person name="Lindquist E.A."/>
            <person name="Yee Ngan C."/>
            <person name="Ohm R.A."/>
            <person name="Salamov A.A."/>
            <person name="Grigoriev I.V."/>
            <person name="Spatafora J.W."/>
            <person name="Berbee M.L."/>
        </authorList>
    </citation>
    <scope>NUCLEOTIDE SEQUENCE [LARGE SCALE GENOMIC DNA]</scope>
    <source>
        <strain evidence="4 5">JEL478</strain>
    </source>
</reference>
<dbReference type="AlphaFoldDB" id="A0A139ADI3"/>
<dbReference type="Gene3D" id="1.25.40.10">
    <property type="entry name" value="Tetratricopeptide repeat domain"/>
    <property type="match status" value="1"/>
</dbReference>
<dbReference type="Proteomes" id="UP000070544">
    <property type="component" value="Unassembled WGS sequence"/>
</dbReference>
<evidence type="ECO:0000256" key="3">
    <source>
        <dbReference type="ARBA" id="ARBA00023212"/>
    </source>
</evidence>
<dbReference type="Gene3D" id="3.80.10.10">
    <property type="entry name" value="Ribonuclease Inhibitor"/>
    <property type="match status" value="3"/>
</dbReference>
<accession>A0A139ADI3</accession>
<keyword evidence="5" id="KW-1185">Reference proteome</keyword>
<evidence type="ECO:0000256" key="2">
    <source>
        <dbReference type="ARBA" id="ARBA00022490"/>
    </source>
</evidence>
<proteinExistence type="predicted"/>
<dbReference type="InterPro" id="IPR032675">
    <property type="entry name" value="LRR_dom_sf"/>
</dbReference>
<dbReference type="PANTHER" id="PTHR24107:SF2">
    <property type="entry name" value="NLR FAMILY CARD DOMAIN CONTAINING 3"/>
    <property type="match status" value="1"/>
</dbReference>
<evidence type="ECO:0000313" key="4">
    <source>
        <dbReference type="EMBL" id="KXS14886.1"/>
    </source>
</evidence>
<gene>
    <name evidence="4" type="ORF">M427DRAFT_335828</name>
</gene>
<dbReference type="OrthoDB" id="333024at2759"/>
<dbReference type="Pfam" id="PF13516">
    <property type="entry name" value="LRR_6"/>
    <property type="match status" value="6"/>
</dbReference>
<sequence>MHCQCCKAKYWYEKAVSKGHASAMTRLGDFYYHGMAGISDSKENAITWYRLAASQGHVEACARLHYCYWKHGDLLGPKELGALQLLQNTVPFDATDPAARPARLLGATQLGFRKIPFAGRVPTDIREELLALWCADGEVDLGTSYETFQGLAEGFKKNMLNPPREHVHIFIKMILDLESPSILYSGDWKNEQGAEAFQAAFQSTFTLSVLNLRYKKIGGVGAHVLANVLKENHSLVVLNLEGNDILKDGAQALSESIKVNSTLREIYLRGNRIGNDGAKSLALALNNNSVLTTLSIDYNKIGDAGVQAIADTLLKDNFTMRVLNLGGNRIRTDGAIALAKTLGLNSRLERLNLEHNKIGSDGARALSQGLKTNKSLNLLNLYGNLICDVGAEALGEALKTNCSVRILHAGGNSIGARGVGHLADALLCNSTLTELYLGENSFGDDGLERIATALKSNTSLEHLDVNCEWTLNFRRKPRLTPKDQCDDSWWMIFFLDAGSLI</sequence>